<keyword evidence="2 9" id="KW-0813">Transport</keyword>
<comment type="similarity">
    <text evidence="1 9">Belongs to the eukaryotic ATPase B chain family.</text>
</comment>
<dbReference type="AlphaFoldDB" id="A0AAN7QAC7"/>
<dbReference type="GO" id="GO:0046933">
    <property type="term" value="F:proton-transporting ATP synthase activity, rotational mechanism"/>
    <property type="evidence" value="ECO:0007669"/>
    <property type="project" value="TreeGrafter"/>
</dbReference>
<organism evidence="10 11">
    <name type="scientific">Aquatica leii</name>
    <dbReference type="NCBI Taxonomy" id="1421715"/>
    <lineage>
        <taxon>Eukaryota</taxon>
        <taxon>Metazoa</taxon>
        <taxon>Ecdysozoa</taxon>
        <taxon>Arthropoda</taxon>
        <taxon>Hexapoda</taxon>
        <taxon>Insecta</taxon>
        <taxon>Pterygota</taxon>
        <taxon>Neoptera</taxon>
        <taxon>Endopterygota</taxon>
        <taxon>Coleoptera</taxon>
        <taxon>Polyphaga</taxon>
        <taxon>Elateriformia</taxon>
        <taxon>Elateroidea</taxon>
        <taxon>Lampyridae</taxon>
        <taxon>Luciolinae</taxon>
        <taxon>Aquatica</taxon>
    </lineage>
</organism>
<evidence type="ECO:0000256" key="2">
    <source>
        <dbReference type="ARBA" id="ARBA00022448"/>
    </source>
</evidence>
<dbReference type="PANTHER" id="PTHR12733">
    <property type="entry name" value="MITOCHONDRIAL ATP SYNTHASE B CHAIN"/>
    <property type="match status" value="1"/>
</dbReference>
<name>A0AAN7QAC7_9COLE</name>
<gene>
    <name evidence="10" type="ORF">RN001_001396</name>
</gene>
<evidence type="ECO:0000256" key="3">
    <source>
        <dbReference type="ARBA" id="ARBA00022547"/>
    </source>
</evidence>
<sequence>MLSRVGFLKGHQAKSLVYFTTKCPSTTTPDAVKTDDTSLFRRPVRQEPGKVRLGFLPEEWFTFFYKKTGVTGPYTFGVGLSTYLLSKEYYVLEHEFYNGLSLFLLCFIVVKKFGPAIAKYLDKEIDNYETEMNSGRTNEKEMLESQIKNEEHNQWSSEEAAYRNRLMQSYSEVKKRLDYQMERQNVERRIAQKHLVNWVLKNVLASITTEQEKQNIDKCKMKKCKGGEDPFHMREIDFQNVFRLSRDGVRHLVEVLGPHLVSGERSTALSVESKIFSALAF</sequence>
<dbReference type="SUPFAM" id="SSF161060">
    <property type="entry name" value="ATP synthase B chain-like"/>
    <property type="match status" value="1"/>
</dbReference>
<dbReference type="Proteomes" id="UP001353858">
    <property type="component" value="Unassembled WGS sequence"/>
</dbReference>
<dbReference type="InterPro" id="IPR008688">
    <property type="entry name" value="ATP_synth_Bsub_B/MI25"/>
</dbReference>
<evidence type="ECO:0000313" key="10">
    <source>
        <dbReference type="EMBL" id="KAK4885125.1"/>
    </source>
</evidence>
<keyword evidence="7 9" id="KW-0496">Mitochondrion</keyword>
<dbReference type="EMBL" id="JARPUR010000001">
    <property type="protein sequence ID" value="KAK4885125.1"/>
    <property type="molecule type" value="Genomic_DNA"/>
</dbReference>
<evidence type="ECO:0000256" key="8">
    <source>
        <dbReference type="ARBA" id="ARBA00023136"/>
    </source>
</evidence>
<dbReference type="Pfam" id="PF05405">
    <property type="entry name" value="Mt_ATP-synt_B"/>
    <property type="match status" value="1"/>
</dbReference>
<dbReference type="Gene3D" id="1.20.5.2210">
    <property type="match status" value="1"/>
</dbReference>
<evidence type="ECO:0000256" key="1">
    <source>
        <dbReference type="ARBA" id="ARBA00007479"/>
    </source>
</evidence>
<dbReference type="GO" id="GO:0005743">
    <property type="term" value="C:mitochondrial inner membrane"/>
    <property type="evidence" value="ECO:0007669"/>
    <property type="project" value="UniProtKB-SubCell"/>
</dbReference>
<keyword evidence="5 9" id="KW-0999">Mitochondrion inner membrane</keyword>
<comment type="subunit">
    <text evidence="9">F-type ATPases have 2 components, CF(1) - the catalytic core - and CF(0) - the membrane proton channel. CF(1) and CF(0) have multiple subunits.</text>
</comment>
<keyword evidence="6 9" id="KW-0406">Ion transport</keyword>
<proteinExistence type="inferred from homology"/>
<keyword evidence="3 9" id="KW-0138">CF(0)</keyword>
<comment type="caution">
    <text evidence="10">The sequence shown here is derived from an EMBL/GenBank/DDBJ whole genome shotgun (WGS) entry which is preliminary data.</text>
</comment>
<accession>A0AAN7QAC7</accession>
<evidence type="ECO:0000256" key="5">
    <source>
        <dbReference type="ARBA" id="ARBA00022792"/>
    </source>
</evidence>
<dbReference type="InterPro" id="IPR013837">
    <property type="entry name" value="ATP_synth_F0_suB"/>
</dbReference>
<keyword evidence="4 9" id="KW-0375">Hydrogen ion transport</keyword>
<keyword evidence="8 9" id="KW-0472">Membrane</keyword>
<evidence type="ECO:0000256" key="7">
    <source>
        <dbReference type="ARBA" id="ARBA00023128"/>
    </source>
</evidence>
<evidence type="ECO:0000256" key="6">
    <source>
        <dbReference type="ARBA" id="ARBA00023065"/>
    </source>
</evidence>
<dbReference type="GO" id="GO:0045259">
    <property type="term" value="C:proton-transporting ATP synthase complex"/>
    <property type="evidence" value="ECO:0007669"/>
    <property type="project" value="UniProtKB-KW"/>
</dbReference>
<comment type="function">
    <text evidence="9">Subunit b, of the mitochondrial membrane ATP synthase complex (F(1)F(0) ATP synthase or Complex V) that produces ATP from ADP in the presence of a proton gradient across the membrane which is generated by electron transport complexes of the respiratory chain. ATP synthase complex consist of a soluble F(1) head domain - the catalytic core - and a membrane F(1) domain - the membrane proton channel. These two domains are linked by a central stalk rotating inside the F(1) region and a stationary peripheral stalk. During catalysis, ATP synthesis in the catalytic domain of F(1) is coupled via a rotary mechanism of the central stalk subunits to proton translocation. In vivo, can only synthesize ATP although its ATP hydrolase activity can be activated artificially in vitro. Part of the complex F(0) domain. Part of the complex F(0) domain and the peripheric stalk, which acts as a stator to hold the catalytic alpha(3)beta(3) subcomplex and subunit a/ATP6 static relative to the rotary elements.</text>
</comment>
<evidence type="ECO:0000256" key="4">
    <source>
        <dbReference type="ARBA" id="ARBA00022781"/>
    </source>
</evidence>
<keyword evidence="11" id="KW-1185">Reference proteome</keyword>
<reference evidence="11" key="1">
    <citation type="submission" date="2023-01" db="EMBL/GenBank/DDBJ databases">
        <title>Key to firefly adult light organ development and bioluminescence: homeobox transcription factors regulate luciferase expression and transportation to peroxisome.</title>
        <authorList>
            <person name="Fu X."/>
        </authorList>
    </citation>
    <scope>NUCLEOTIDE SEQUENCE [LARGE SCALE GENOMIC DNA]</scope>
</reference>
<dbReference type="PANTHER" id="PTHR12733:SF3">
    <property type="entry name" value="ATP SYNTHASE F(0) COMPLEX SUBUNIT B1, MITOCHONDRIAL"/>
    <property type="match status" value="1"/>
</dbReference>
<comment type="subcellular location">
    <subcellularLocation>
        <location evidence="9">Mitochondrion</location>
    </subcellularLocation>
    <subcellularLocation>
        <location evidence="9">Mitochondrion inner membrane</location>
    </subcellularLocation>
</comment>
<evidence type="ECO:0000256" key="9">
    <source>
        <dbReference type="RuleBase" id="RU368017"/>
    </source>
</evidence>
<protein>
    <recommendedName>
        <fullName evidence="9">ATP synthase subunit b</fullName>
    </recommendedName>
</protein>
<evidence type="ECO:0000313" key="11">
    <source>
        <dbReference type="Proteomes" id="UP001353858"/>
    </source>
</evidence>